<name>A0A6B0R532_9CETA</name>
<keyword evidence="1 4" id="KW-0378">Hydrolase</keyword>
<feature type="short sequence motif" description="GXSXG" evidence="4">
    <location>
        <begin position="328"/>
        <end position="332"/>
    </location>
</feature>
<protein>
    <recommendedName>
        <fullName evidence="6">PNPLA domain-containing protein</fullName>
    </recommendedName>
</protein>
<reference evidence="7" key="1">
    <citation type="submission" date="2019-10" db="EMBL/GenBank/DDBJ databases">
        <title>The sequence and de novo assembly of the wild yak genome.</title>
        <authorList>
            <person name="Liu Y."/>
        </authorList>
    </citation>
    <scope>NUCLEOTIDE SEQUENCE [LARGE SCALE GENOMIC DNA]</scope>
    <source>
        <strain evidence="7">WY2019</strain>
    </source>
</reference>
<dbReference type="PROSITE" id="PS51635">
    <property type="entry name" value="PNPLA"/>
    <property type="match status" value="1"/>
</dbReference>
<dbReference type="CDD" id="cd07211">
    <property type="entry name" value="Pat_PNPLA8"/>
    <property type="match status" value="1"/>
</dbReference>
<keyword evidence="3 4" id="KW-0443">Lipid metabolism</keyword>
<keyword evidence="2 4" id="KW-0442">Lipid degradation</keyword>
<feature type="short sequence motif" description="GXGXXG" evidence="4">
    <location>
        <begin position="296"/>
        <end position="301"/>
    </location>
</feature>
<dbReference type="GO" id="GO:0019369">
    <property type="term" value="P:arachidonate metabolic process"/>
    <property type="evidence" value="ECO:0007669"/>
    <property type="project" value="TreeGrafter"/>
</dbReference>
<proteinExistence type="predicted"/>
<gene>
    <name evidence="7" type="ORF">E5288_WYG014449</name>
</gene>
<evidence type="ECO:0000259" key="6">
    <source>
        <dbReference type="PROSITE" id="PS51635"/>
    </source>
</evidence>
<sequence>MLAGRGDARTGKRRVAPAAQVAAACIPAVFGKQNEMISRLAQLKPSSRILRKVTDSSWLKQKSVKQTIKFLKKYSDKSAEKSSIPAKESQVIEKDDIGKPSLFHYTSNITTKFGESFYFLSSHINSYFKREEKMSQQKEDQHFQEKSELELKKVEDEKPSSPDPGILSDKKLDSEASLYSEDKPGSPSGTPEVLPISTKQSIANFLSRPTEGVQALVGGYIGGLVPKLKVEELTFHLLEFPEGKGVAVKEKIIPYLLRLRQIKDETLQAAVREILALIGYVDPVKGRGIRILSIDGGGTRGVVALQTLRKLVELTQKPVHQLFDYICGVSTGAILAFMLGLFHMPLDECEELYRKLGSDVFSQNVIVGTVKMSWSHAFYDSQTWENILKDRMGSSLMIETARNPKCPKVAAVSTIVNRGITPKAFVFRNYGHFPGINSHYLGGCQYKMWQAIRASSAAPGYFAEYALGNDLHQDGGLLLNNPSALAMHECKCLWPDVPLECIVSLGTGRYESDVRNNVTYTSLKTKLSNVINSATDTEGFSISQHHALPKRLTKGPESRSSLSKNLCDTPRLCAEDFNQICSQGWHPGKRTASGIKEIFGRFLAWWIFEGIGYLKCADLVCGVCIKNQCPSHGLLNTDKKDLDERMTNLVQVFFHRSTASIVQGKNLKCRNFCHLLTECLNLCKLKEGAYDKPDYIQKRNAKKTFRLKKSKEEQFLQIGRSSSKFGPIITIMNLKKGYSHAMPYGMFPLELEPIRKPRAFRGCWSPELYQSYCYFSSCHQLPHSESEEIIFCLCDASVLPTSTTSKENPMGRQLVKEHGNTVCRDRAGQSVTGQSPEHSHAHFPHMAFTLWEPYIPIGLSDASQLLSTGQFVIDAYHGPRTLPRVEFETQCCKSSPAVILCCPVPTPDG</sequence>
<dbReference type="GO" id="GO:0016020">
    <property type="term" value="C:membrane"/>
    <property type="evidence" value="ECO:0007669"/>
    <property type="project" value="TreeGrafter"/>
</dbReference>
<dbReference type="SUPFAM" id="SSF52151">
    <property type="entry name" value="FabD/lysophospholipase-like"/>
    <property type="match status" value="1"/>
</dbReference>
<evidence type="ECO:0000256" key="3">
    <source>
        <dbReference type="ARBA" id="ARBA00023098"/>
    </source>
</evidence>
<dbReference type="InterPro" id="IPR045217">
    <property type="entry name" value="PNPLA8-like"/>
</dbReference>
<dbReference type="AlphaFoldDB" id="A0A6B0R532"/>
<feature type="active site" description="Nucleophile" evidence="4">
    <location>
        <position position="330"/>
    </location>
</feature>
<dbReference type="GO" id="GO:0047499">
    <property type="term" value="F:calcium-independent phospholipase A2 activity"/>
    <property type="evidence" value="ECO:0007669"/>
    <property type="project" value="TreeGrafter"/>
</dbReference>
<dbReference type="PANTHER" id="PTHR24185">
    <property type="entry name" value="CALCIUM-INDEPENDENT PHOSPHOLIPASE A2-GAMMA"/>
    <property type="match status" value="1"/>
</dbReference>
<dbReference type="PROSITE" id="PS51257">
    <property type="entry name" value="PROKAR_LIPOPROTEIN"/>
    <property type="match status" value="1"/>
</dbReference>
<dbReference type="InterPro" id="IPR002641">
    <property type="entry name" value="PNPLA_dom"/>
</dbReference>
<dbReference type="Proteomes" id="UP000322234">
    <property type="component" value="Unassembled WGS sequence"/>
</dbReference>
<feature type="short sequence motif" description="DGA/G" evidence="4">
    <location>
        <begin position="474"/>
        <end position="476"/>
    </location>
</feature>
<keyword evidence="8" id="KW-1185">Reference proteome</keyword>
<feature type="compositionally biased region" description="Basic and acidic residues" evidence="5">
    <location>
        <begin position="168"/>
        <end position="184"/>
    </location>
</feature>
<accession>A0A6B0R532</accession>
<evidence type="ECO:0000256" key="4">
    <source>
        <dbReference type="PROSITE-ProRule" id="PRU01161"/>
    </source>
</evidence>
<feature type="compositionally biased region" description="Basic and acidic residues" evidence="5">
    <location>
        <begin position="150"/>
        <end position="160"/>
    </location>
</feature>
<dbReference type="GO" id="GO:0016042">
    <property type="term" value="P:lipid catabolic process"/>
    <property type="evidence" value="ECO:0007669"/>
    <property type="project" value="UniProtKB-UniRule"/>
</dbReference>
<evidence type="ECO:0000256" key="5">
    <source>
        <dbReference type="SAM" id="MobiDB-lite"/>
    </source>
</evidence>
<evidence type="ECO:0000313" key="7">
    <source>
        <dbReference type="EMBL" id="MXQ85319.1"/>
    </source>
</evidence>
<feature type="domain" description="PNPLA" evidence="6">
    <location>
        <begin position="292"/>
        <end position="487"/>
    </location>
</feature>
<dbReference type="PANTHER" id="PTHR24185:SF1">
    <property type="entry name" value="CALCIUM-INDEPENDENT PHOSPHOLIPASE A2-GAMMA"/>
    <property type="match status" value="1"/>
</dbReference>
<evidence type="ECO:0000313" key="8">
    <source>
        <dbReference type="Proteomes" id="UP000322234"/>
    </source>
</evidence>
<feature type="active site" description="Proton acceptor" evidence="4">
    <location>
        <position position="474"/>
    </location>
</feature>
<evidence type="ECO:0000256" key="1">
    <source>
        <dbReference type="ARBA" id="ARBA00022801"/>
    </source>
</evidence>
<dbReference type="InterPro" id="IPR016035">
    <property type="entry name" value="Acyl_Trfase/lysoPLipase"/>
</dbReference>
<dbReference type="Pfam" id="PF01734">
    <property type="entry name" value="Patatin"/>
    <property type="match status" value="1"/>
</dbReference>
<organism evidence="7 8">
    <name type="scientific">Bos mutus</name>
    <name type="common">wild yak</name>
    <dbReference type="NCBI Taxonomy" id="72004"/>
    <lineage>
        <taxon>Eukaryota</taxon>
        <taxon>Metazoa</taxon>
        <taxon>Chordata</taxon>
        <taxon>Craniata</taxon>
        <taxon>Vertebrata</taxon>
        <taxon>Euteleostomi</taxon>
        <taxon>Mammalia</taxon>
        <taxon>Eutheria</taxon>
        <taxon>Laurasiatheria</taxon>
        <taxon>Artiodactyla</taxon>
        <taxon>Ruminantia</taxon>
        <taxon>Pecora</taxon>
        <taxon>Bovidae</taxon>
        <taxon>Bovinae</taxon>
        <taxon>Bos</taxon>
    </lineage>
</organism>
<dbReference type="Gene3D" id="3.40.1090.10">
    <property type="entry name" value="Cytosolic phospholipase A2 catalytic domain"/>
    <property type="match status" value="1"/>
</dbReference>
<dbReference type="EMBL" id="VBQZ03000025">
    <property type="protein sequence ID" value="MXQ85319.1"/>
    <property type="molecule type" value="Genomic_DNA"/>
</dbReference>
<evidence type="ECO:0000256" key="2">
    <source>
        <dbReference type="ARBA" id="ARBA00022963"/>
    </source>
</evidence>
<feature type="region of interest" description="Disordered" evidence="5">
    <location>
        <begin position="150"/>
        <end position="194"/>
    </location>
</feature>
<comment type="caution">
    <text evidence="7">The sequence shown here is derived from an EMBL/GenBank/DDBJ whole genome shotgun (WGS) entry which is preliminary data.</text>
</comment>